<dbReference type="EMBL" id="WUBR01000002">
    <property type="protein sequence ID" value="MWV28549.1"/>
    <property type="molecule type" value="Genomic_DNA"/>
</dbReference>
<reference evidence="1 2" key="2">
    <citation type="submission" date="2020-02" db="EMBL/GenBank/DDBJ databases">
        <title>Erythrobacter dongmakensis sp. nov., isolated from a tidal mudflat.</title>
        <authorList>
            <person name="Kim I.S."/>
        </authorList>
    </citation>
    <scope>NUCLEOTIDE SEQUENCE [LARGE SCALE GENOMIC DNA]</scope>
    <source>
        <strain evidence="1 2">GH3-10</strain>
    </source>
</reference>
<name>A0A844XFN0_9SPHN</name>
<organism evidence="1 2">
    <name type="scientific">Aurantiacibacter rhizosphaerae</name>
    <dbReference type="NCBI Taxonomy" id="2691582"/>
    <lineage>
        <taxon>Bacteria</taxon>
        <taxon>Pseudomonadati</taxon>
        <taxon>Pseudomonadota</taxon>
        <taxon>Alphaproteobacteria</taxon>
        <taxon>Sphingomonadales</taxon>
        <taxon>Erythrobacteraceae</taxon>
        <taxon>Aurantiacibacter</taxon>
    </lineage>
</organism>
<reference evidence="1 2" key="1">
    <citation type="submission" date="2019-12" db="EMBL/GenBank/DDBJ databases">
        <authorList>
            <person name="Lee S.D."/>
        </authorList>
    </citation>
    <scope>NUCLEOTIDE SEQUENCE [LARGE SCALE GENOMIC DNA]</scope>
    <source>
        <strain evidence="1 2">GH3-10</strain>
    </source>
</reference>
<accession>A0A844XFN0</accession>
<evidence type="ECO:0000313" key="2">
    <source>
        <dbReference type="Proteomes" id="UP000461409"/>
    </source>
</evidence>
<dbReference type="Proteomes" id="UP000461409">
    <property type="component" value="Unassembled WGS sequence"/>
</dbReference>
<sequence>MKLPKIDLTSLPDMELLTGLFGTTQRPGHDDSIIVIATVVYDSCPPGCGGIV</sequence>
<dbReference type="RefSeq" id="WP_160486139.1">
    <property type="nucleotide sequence ID" value="NZ_WUBR01000002.1"/>
</dbReference>
<gene>
    <name evidence="1" type="ORF">GRF63_11600</name>
</gene>
<dbReference type="AlphaFoldDB" id="A0A844XFN0"/>
<dbReference type="PROSITE" id="PS00430">
    <property type="entry name" value="TONB_DEPENDENT_REC_1"/>
    <property type="match status" value="1"/>
</dbReference>
<keyword evidence="2" id="KW-1185">Reference proteome</keyword>
<dbReference type="InterPro" id="IPR010916">
    <property type="entry name" value="TonB_box_CS"/>
</dbReference>
<evidence type="ECO:0000313" key="1">
    <source>
        <dbReference type="EMBL" id="MWV28549.1"/>
    </source>
</evidence>
<protein>
    <submittedName>
        <fullName evidence="1">Uncharacterized protein</fullName>
    </submittedName>
</protein>
<proteinExistence type="predicted"/>
<comment type="caution">
    <text evidence="1">The sequence shown here is derived from an EMBL/GenBank/DDBJ whole genome shotgun (WGS) entry which is preliminary data.</text>
</comment>